<evidence type="ECO:0000313" key="2">
    <source>
        <dbReference type="EMBL" id="MCL9816697.1"/>
    </source>
</evidence>
<dbReference type="RefSeq" id="WP_250583544.1">
    <property type="nucleotide sequence ID" value="NZ_JAKRVX010000002.1"/>
</dbReference>
<keyword evidence="1" id="KW-0812">Transmembrane</keyword>
<accession>A0AAE3FW53</accession>
<keyword evidence="2" id="KW-0378">Hydrolase</keyword>
<comment type="caution">
    <text evidence="2">The sequence shown here is derived from an EMBL/GenBank/DDBJ whole genome shotgun (WGS) entry which is preliminary data.</text>
</comment>
<sequence>MPPTTVHMAIGGLIACALLHEHFDTRAIVIVLAATAILDIDAFFGVFMTGAHRTVLHNIWLPLGVLALLTWDVKARSNSFVLDRWGEYGWRVGWVTVVAVLFGHILLDAFYNGANLFWPLHDQFYNLSGHLLISNHQGIEQTFIELGEDSTTARGSSADVHYWTAVEPPASEPAENPERIAYVAETGEQILLTVIGFGVVLYRIAEYRLSGDN</sequence>
<gene>
    <name evidence="2" type="ORF">AArcSt2_07040</name>
</gene>
<dbReference type="GO" id="GO:0016787">
    <property type="term" value="F:hydrolase activity"/>
    <property type="evidence" value="ECO:0007669"/>
    <property type="project" value="UniProtKB-KW"/>
</dbReference>
<protein>
    <submittedName>
        <fullName evidence="2">Metal-dependent hydrolase</fullName>
    </submittedName>
</protein>
<dbReference type="Proteomes" id="UP001203207">
    <property type="component" value="Unassembled WGS sequence"/>
</dbReference>
<evidence type="ECO:0000256" key="1">
    <source>
        <dbReference type="SAM" id="Phobius"/>
    </source>
</evidence>
<keyword evidence="3" id="KW-1185">Reference proteome</keyword>
<dbReference type="EMBL" id="JAKRVX010000002">
    <property type="protein sequence ID" value="MCL9816697.1"/>
    <property type="molecule type" value="Genomic_DNA"/>
</dbReference>
<reference evidence="2" key="1">
    <citation type="journal article" date="2022" name="Syst. Appl. Microbiol.">
        <title>Natronocalculus amylovorans gen. nov., sp. nov., and Natranaeroarchaeum aerophilus sp. nov., dominant culturable amylolytic natronoarchaea from hypersaline soda lakes in southwestern Siberia.</title>
        <authorList>
            <person name="Sorokin D.Y."/>
            <person name="Elcheninov A.G."/>
            <person name="Khizhniak T.V."/>
            <person name="Koenen M."/>
            <person name="Bale N.J."/>
            <person name="Damste J.S.S."/>
            <person name="Kublanov I.V."/>
        </authorList>
    </citation>
    <scope>NUCLEOTIDE SEQUENCE</scope>
    <source>
        <strain evidence="2">AArc-St2</strain>
    </source>
</reference>
<evidence type="ECO:0000313" key="3">
    <source>
        <dbReference type="Proteomes" id="UP001203207"/>
    </source>
</evidence>
<keyword evidence="1" id="KW-0472">Membrane</keyword>
<feature type="transmembrane region" description="Helical" evidence="1">
    <location>
        <begin position="91"/>
        <end position="111"/>
    </location>
</feature>
<feature type="transmembrane region" description="Helical" evidence="1">
    <location>
        <begin position="27"/>
        <end position="48"/>
    </location>
</feature>
<reference evidence="2" key="2">
    <citation type="submission" date="2022-02" db="EMBL/GenBank/DDBJ databases">
        <authorList>
            <person name="Elcheninov A.G."/>
            <person name="Sorokin D.Y."/>
            <person name="Kublanov I.V."/>
        </authorList>
    </citation>
    <scope>NUCLEOTIDE SEQUENCE</scope>
    <source>
        <strain evidence="2">AArc-St2</strain>
    </source>
</reference>
<dbReference type="AlphaFoldDB" id="A0AAE3FW53"/>
<organism evidence="2 3">
    <name type="scientific">Natronocalculus amylovorans</name>
    <dbReference type="NCBI Taxonomy" id="2917812"/>
    <lineage>
        <taxon>Archaea</taxon>
        <taxon>Methanobacteriati</taxon>
        <taxon>Methanobacteriota</taxon>
        <taxon>Stenosarchaea group</taxon>
        <taxon>Halobacteria</taxon>
        <taxon>Halobacteriales</taxon>
        <taxon>Haloferacaceae</taxon>
        <taxon>Natronocalculus</taxon>
    </lineage>
</organism>
<feature type="transmembrane region" description="Helical" evidence="1">
    <location>
        <begin position="55"/>
        <end position="71"/>
    </location>
</feature>
<name>A0AAE3FW53_9EURY</name>
<keyword evidence="1" id="KW-1133">Transmembrane helix</keyword>
<proteinExistence type="predicted"/>